<feature type="transmembrane region" description="Helical" evidence="7">
    <location>
        <begin position="150"/>
        <end position="169"/>
    </location>
</feature>
<dbReference type="PROSITE" id="PS50928">
    <property type="entry name" value="ABC_TM1"/>
    <property type="match status" value="1"/>
</dbReference>
<dbReference type="PANTHER" id="PTHR30151">
    <property type="entry name" value="ALKANE SULFONATE ABC TRANSPORTER-RELATED, MEMBRANE SUBUNIT"/>
    <property type="match status" value="1"/>
</dbReference>
<accession>A0A1X7G1S6</accession>
<dbReference type="CDD" id="cd06261">
    <property type="entry name" value="TM_PBP2"/>
    <property type="match status" value="1"/>
</dbReference>
<dbReference type="EMBL" id="FXAF01000010">
    <property type="protein sequence ID" value="SMF62473.1"/>
    <property type="molecule type" value="Genomic_DNA"/>
</dbReference>
<feature type="transmembrane region" description="Helical" evidence="7">
    <location>
        <begin position="79"/>
        <end position="104"/>
    </location>
</feature>
<dbReference type="GO" id="GO:0005886">
    <property type="term" value="C:plasma membrane"/>
    <property type="evidence" value="ECO:0007669"/>
    <property type="project" value="UniProtKB-SubCell"/>
</dbReference>
<evidence type="ECO:0000256" key="4">
    <source>
        <dbReference type="ARBA" id="ARBA00022692"/>
    </source>
</evidence>
<reference evidence="10" key="1">
    <citation type="submission" date="2017-04" db="EMBL/GenBank/DDBJ databases">
        <authorList>
            <person name="Varghese N."/>
            <person name="Submissions S."/>
        </authorList>
    </citation>
    <scope>NUCLEOTIDE SEQUENCE [LARGE SCALE GENOMIC DNA]</scope>
    <source>
        <strain evidence="10">B4P</strain>
    </source>
</reference>
<evidence type="ECO:0000256" key="5">
    <source>
        <dbReference type="ARBA" id="ARBA00022989"/>
    </source>
</evidence>
<comment type="similarity">
    <text evidence="7">Belongs to the binding-protein-dependent transport system permease family.</text>
</comment>
<evidence type="ECO:0000259" key="8">
    <source>
        <dbReference type="PROSITE" id="PS50928"/>
    </source>
</evidence>
<dbReference type="InterPro" id="IPR000515">
    <property type="entry name" value="MetI-like"/>
</dbReference>
<evidence type="ECO:0000256" key="1">
    <source>
        <dbReference type="ARBA" id="ARBA00004651"/>
    </source>
</evidence>
<feature type="transmembrane region" description="Helical" evidence="7">
    <location>
        <begin position="241"/>
        <end position="264"/>
    </location>
</feature>
<evidence type="ECO:0000313" key="10">
    <source>
        <dbReference type="Proteomes" id="UP000192903"/>
    </source>
</evidence>
<comment type="subcellular location">
    <subcellularLocation>
        <location evidence="1 7">Cell membrane</location>
        <topology evidence="1 7">Multi-pass membrane protein</topology>
    </subcellularLocation>
</comment>
<keyword evidence="3" id="KW-1003">Cell membrane</keyword>
<keyword evidence="4 7" id="KW-0812">Transmembrane</keyword>
<protein>
    <submittedName>
        <fullName evidence="9">NitT/TauT family transport system permease protein</fullName>
    </submittedName>
</protein>
<keyword evidence="5 7" id="KW-1133">Transmembrane helix</keyword>
<feature type="transmembrane region" description="Helical" evidence="7">
    <location>
        <begin position="31"/>
        <end position="51"/>
    </location>
</feature>
<evidence type="ECO:0000256" key="6">
    <source>
        <dbReference type="ARBA" id="ARBA00023136"/>
    </source>
</evidence>
<name>A0A1X7G1S6_9HYPH</name>
<dbReference type="SUPFAM" id="SSF161098">
    <property type="entry name" value="MetI-like"/>
    <property type="match status" value="1"/>
</dbReference>
<organism evidence="9 10">
    <name type="scientific">Xaviernesmea oryzae</name>
    <dbReference type="NCBI Taxonomy" id="464029"/>
    <lineage>
        <taxon>Bacteria</taxon>
        <taxon>Pseudomonadati</taxon>
        <taxon>Pseudomonadota</taxon>
        <taxon>Alphaproteobacteria</taxon>
        <taxon>Hyphomicrobiales</taxon>
        <taxon>Rhizobiaceae</taxon>
        <taxon>Rhizobium/Agrobacterium group</taxon>
        <taxon>Xaviernesmea</taxon>
    </lineage>
</organism>
<dbReference type="InterPro" id="IPR035906">
    <property type="entry name" value="MetI-like_sf"/>
</dbReference>
<dbReference type="OrthoDB" id="7819302at2"/>
<dbReference type="Gene3D" id="1.10.3720.10">
    <property type="entry name" value="MetI-like"/>
    <property type="match status" value="1"/>
</dbReference>
<dbReference type="PANTHER" id="PTHR30151:SF0">
    <property type="entry name" value="ABC TRANSPORTER PERMEASE PROTEIN MJ0413-RELATED"/>
    <property type="match status" value="1"/>
</dbReference>
<feature type="transmembrane region" description="Helical" evidence="7">
    <location>
        <begin position="125"/>
        <end position="144"/>
    </location>
</feature>
<keyword evidence="6 7" id="KW-0472">Membrane</keyword>
<dbReference type="Pfam" id="PF00528">
    <property type="entry name" value="BPD_transp_1"/>
    <property type="match status" value="1"/>
</dbReference>
<dbReference type="RefSeq" id="WP_085424051.1">
    <property type="nucleotide sequence ID" value="NZ_FXAF01000010.1"/>
</dbReference>
<evidence type="ECO:0000256" key="3">
    <source>
        <dbReference type="ARBA" id="ARBA00022475"/>
    </source>
</evidence>
<evidence type="ECO:0000256" key="2">
    <source>
        <dbReference type="ARBA" id="ARBA00022448"/>
    </source>
</evidence>
<dbReference type="Proteomes" id="UP000192903">
    <property type="component" value="Unassembled WGS sequence"/>
</dbReference>
<proteinExistence type="inferred from homology"/>
<evidence type="ECO:0000256" key="7">
    <source>
        <dbReference type="RuleBase" id="RU363032"/>
    </source>
</evidence>
<keyword evidence="10" id="KW-1185">Reference proteome</keyword>
<evidence type="ECO:0000313" key="9">
    <source>
        <dbReference type="EMBL" id="SMF62473.1"/>
    </source>
</evidence>
<feature type="transmembrane region" description="Helical" evidence="7">
    <location>
        <begin position="199"/>
        <end position="221"/>
    </location>
</feature>
<feature type="domain" description="ABC transmembrane type-1" evidence="8">
    <location>
        <begin position="83"/>
        <end position="264"/>
    </location>
</feature>
<dbReference type="GO" id="GO:0055085">
    <property type="term" value="P:transmembrane transport"/>
    <property type="evidence" value="ECO:0007669"/>
    <property type="project" value="InterPro"/>
</dbReference>
<dbReference type="AlphaFoldDB" id="A0A1X7G1S6"/>
<dbReference type="STRING" id="464029.SAMN02982989_0018"/>
<gene>
    <name evidence="9" type="ORF">SAMN02982989_0018</name>
</gene>
<keyword evidence="2 7" id="KW-0813">Transport</keyword>
<sequence length="278" mass="30663">MAIMDEKADSRNIVVPHRASGRLAFRLRKSVMDILPTVLFLAALLAIWKVASGYMPPVLIPSPERVAMRFFTMWSTPGFLSYAGMTVLHVLASVAIAFVLGLAISLTVHFLPIFRGAVYRRLAPFLNAFPGVGWAFLALIWLGINSPAVIFASSAAMLPLAIINLGAGLREMNAEALEMALSFSRSTPRRIRMVMLPLMFPYMFATLRLCFGVSWQIVLVVELLSGAPGLGAVVSVARQRYWTDMIFSVVALILIAVFITDRLIFARLQSRIGKVYNV</sequence>